<dbReference type="Proteomes" id="UP000652761">
    <property type="component" value="Unassembled WGS sequence"/>
</dbReference>
<evidence type="ECO:0000313" key="2">
    <source>
        <dbReference type="Proteomes" id="UP000652761"/>
    </source>
</evidence>
<dbReference type="EMBL" id="NMUH01009125">
    <property type="protein sequence ID" value="MQM19696.1"/>
    <property type="molecule type" value="Genomic_DNA"/>
</dbReference>
<accession>A0A843XK30</accession>
<name>A0A843XK30_COLES</name>
<protein>
    <submittedName>
        <fullName evidence="1">Uncharacterized protein</fullName>
    </submittedName>
</protein>
<reference evidence="1" key="1">
    <citation type="submission" date="2017-07" db="EMBL/GenBank/DDBJ databases">
        <title>Taro Niue Genome Assembly and Annotation.</title>
        <authorList>
            <person name="Atibalentja N."/>
            <person name="Keating K."/>
            <person name="Fields C.J."/>
        </authorList>
    </citation>
    <scope>NUCLEOTIDE SEQUENCE</scope>
    <source>
        <strain evidence="1">Niue_2</strain>
        <tissue evidence="1">Leaf</tissue>
    </source>
</reference>
<evidence type="ECO:0000313" key="1">
    <source>
        <dbReference type="EMBL" id="MQM19696.1"/>
    </source>
</evidence>
<gene>
    <name evidence="1" type="ORF">Taro_052709</name>
</gene>
<dbReference type="AlphaFoldDB" id="A0A843XK30"/>
<sequence length="130" mass="14699">MCASRTGNDDGFDAKAVGAGGSRVKSVCFKSQRIILIGYCIGQRVEKVKSVCFKSQRIILIGYCIGQRVEKVKSMCFKSQRIIIIGYCIGQRVEKESNEIVELDESIKQSEQITDVDTIKMFRKLYFLDI</sequence>
<comment type="caution">
    <text evidence="1">The sequence shown here is derived from an EMBL/GenBank/DDBJ whole genome shotgun (WGS) entry which is preliminary data.</text>
</comment>
<proteinExistence type="predicted"/>
<keyword evidence="2" id="KW-1185">Reference proteome</keyword>
<organism evidence="1 2">
    <name type="scientific">Colocasia esculenta</name>
    <name type="common">Wild taro</name>
    <name type="synonym">Arum esculentum</name>
    <dbReference type="NCBI Taxonomy" id="4460"/>
    <lineage>
        <taxon>Eukaryota</taxon>
        <taxon>Viridiplantae</taxon>
        <taxon>Streptophyta</taxon>
        <taxon>Embryophyta</taxon>
        <taxon>Tracheophyta</taxon>
        <taxon>Spermatophyta</taxon>
        <taxon>Magnoliopsida</taxon>
        <taxon>Liliopsida</taxon>
        <taxon>Araceae</taxon>
        <taxon>Aroideae</taxon>
        <taxon>Colocasieae</taxon>
        <taxon>Colocasia</taxon>
    </lineage>
</organism>